<evidence type="ECO:0000259" key="4">
    <source>
        <dbReference type="PROSITE" id="PS51192"/>
    </source>
</evidence>
<evidence type="ECO:0000256" key="1">
    <source>
        <dbReference type="ARBA" id="ARBA00022741"/>
    </source>
</evidence>
<keyword evidence="2" id="KW-0378">Hydrolase</keyword>
<protein>
    <recommendedName>
        <fullName evidence="4">Helicase ATP-binding domain-containing protein</fullName>
    </recommendedName>
</protein>
<organism evidence="5 6">
    <name type="scientific">Fragilariopsis cylindrus CCMP1102</name>
    <dbReference type="NCBI Taxonomy" id="635003"/>
    <lineage>
        <taxon>Eukaryota</taxon>
        <taxon>Sar</taxon>
        <taxon>Stramenopiles</taxon>
        <taxon>Ochrophyta</taxon>
        <taxon>Bacillariophyta</taxon>
        <taxon>Bacillariophyceae</taxon>
        <taxon>Bacillariophycidae</taxon>
        <taxon>Bacillariales</taxon>
        <taxon>Bacillariaceae</taxon>
        <taxon>Fragilariopsis</taxon>
    </lineage>
</organism>
<dbReference type="PROSITE" id="PS51192">
    <property type="entry name" value="HELICASE_ATP_BIND_1"/>
    <property type="match status" value="1"/>
</dbReference>
<dbReference type="KEGG" id="fcy:FRACYDRAFT_165905"/>
<gene>
    <name evidence="5" type="ORF">FRACYDRAFT_165905</name>
</gene>
<evidence type="ECO:0000256" key="2">
    <source>
        <dbReference type="ARBA" id="ARBA00022801"/>
    </source>
</evidence>
<dbReference type="InParanoid" id="A0A1E7F8M3"/>
<dbReference type="GO" id="GO:0005524">
    <property type="term" value="F:ATP binding"/>
    <property type="evidence" value="ECO:0007669"/>
    <property type="project" value="UniProtKB-KW"/>
</dbReference>
<keyword evidence="3" id="KW-0067">ATP-binding</keyword>
<dbReference type="InterPro" id="IPR014001">
    <property type="entry name" value="Helicase_ATP-bd"/>
</dbReference>
<evidence type="ECO:0000256" key="3">
    <source>
        <dbReference type="ARBA" id="ARBA00022840"/>
    </source>
</evidence>
<dbReference type="Proteomes" id="UP000095751">
    <property type="component" value="Unassembled WGS sequence"/>
</dbReference>
<evidence type="ECO:0000313" key="5">
    <source>
        <dbReference type="EMBL" id="OEU14496.1"/>
    </source>
</evidence>
<dbReference type="Pfam" id="PF00176">
    <property type="entry name" value="SNF2-rel_dom"/>
    <property type="match status" value="1"/>
</dbReference>
<sequence length="134" mass="15054">ICPVSLVGQWIEEARSKLSDPGLVYPYHGQGRLRNSGVLSKNSIVVTTYNVVASDAFYHSAKGGTDYCPPLEMIRWWRIIADEGHCLKENQTNIWKSCSQLVSDHKWIVTGTPLSTKVFDVKHQLAFLGIEHVN</sequence>
<dbReference type="SUPFAM" id="SSF52540">
    <property type="entry name" value="P-loop containing nucleoside triphosphate hydrolases"/>
    <property type="match status" value="1"/>
</dbReference>
<dbReference type="GO" id="GO:0008094">
    <property type="term" value="F:ATP-dependent activity, acting on DNA"/>
    <property type="evidence" value="ECO:0007669"/>
    <property type="project" value="TreeGrafter"/>
</dbReference>
<dbReference type="InterPro" id="IPR027417">
    <property type="entry name" value="P-loop_NTPase"/>
</dbReference>
<reference evidence="5 6" key="1">
    <citation type="submission" date="2016-09" db="EMBL/GenBank/DDBJ databases">
        <title>Extensive genetic diversity and differential bi-allelic expression allows diatom success in the polar Southern Ocean.</title>
        <authorList>
            <consortium name="DOE Joint Genome Institute"/>
            <person name="Mock T."/>
            <person name="Otillar R.P."/>
            <person name="Strauss J."/>
            <person name="Dupont C."/>
            <person name="Frickenhaus S."/>
            <person name="Maumus F."/>
            <person name="Mcmullan M."/>
            <person name="Sanges R."/>
            <person name="Schmutz J."/>
            <person name="Toseland A."/>
            <person name="Valas R."/>
            <person name="Veluchamy A."/>
            <person name="Ward B.J."/>
            <person name="Allen A."/>
            <person name="Barry K."/>
            <person name="Falciatore A."/>
            <person name="Ferrante M."/>
            <person name="Fortunato A.E."/>
            <person name="Gloeckner G."/>
            <person name="Gruber A."/>
            <person name="Hipkin R."/>
            <person name="Janech M."/>
            <person name="Kroth P."/>
            <person name="Leese F."/>
            <person name="Lindquist E."/>
            <person name="Lyon B.R."/>
            <person name="Martin J."/>
            <person name="Mayer C."/>
            <person name="Parker M."/>
            <person name="Quesneville H."/>
            <person name="Raymond J."/>
            <person name="Uhlig C."/>
            <person name="Valentin K.U."/>
            <person name="Worden A.Z."/>
            <person name="Armbrust E.V."/>
            <person name="Bowler C."/>
            <person name="Green B."/>
            <person name="Moulton V."/>
            <person name="Van Oosterhout C."/>
            <person name="Grigoriev I."/>
        </authorList>
    </citation>
    <scope>NUCLEOTIDE SEQUENCE [LARGE SCALE GENOMIC DNA]</scope>
    <source>
        <strain evidence="5 6">CCMP1102</strain>
    </source>
</reference>
<keyword evidence="6" id="KW-1185">Reference proteome</keyword>
<name>A0A1E7F8M3_9STRA</name>
<dbReference type="EMBL" id="KV784360">
    <property type="protein sequence ID" value="OEU14496.1"/>
    <property type="molecule type" value="Genomic_DNA"/>
</dbReference>
<dbReference type="InterPro" id="IPR038718">
    <property type="entry name" value="SNF2-like_sf"/>
</dbReference>
<accession>A0A1E7F8M3</accession>
<dbReference type="GO" id="GO:0016787">
    <property type="term" value="F:hydrolase activity"/>
    <property type="evidence" value="ECO:0007669"/>
    <property type="project" value="UniProtKB-KW"/>
</dbReference>
<evidence type="ECO:0000313" key="6">
    <source>
        <dbReference type="Proteomes" id="UP000095751"/>
    </source>
</evidence>
<dbReference type="AlphaFoldDB" id="A0A1E7F8M3"/>
<dbReference type="PANTHER" id="PTHR45626:SF38">
    <property type="entry name" value="DEAD-BOX PROTEIN"/>
    <property type="match status" value="1"/>
</dbReference>
<proteinExistence type="predicted"/>
<dbReference type="OrthoDB" id="46663at2759"/>
<feature type="non-terminal residue" evidence="5">
    <location>
        <position position="134"/>
    </location>
</feature>
<feature type="non-terminal residue" evidence="5">
    <location>
        <position position="1"/>
    </location>
</feature>
<dbReference type="GO" id="GO:0006281">
    <property type="term" value="P:DNA repair"/>
    <property type="evidence" value="ECO:0007669"/>
    <property type="project" value="TreeGrafter"/>
</dbReference>
<keyword evidence="1" id="KW-0547">Nucleotide-binding</keyword>
<dbReference type="PANTHER" id="PTHR45626">
    <property type="entry name" value="TRANSCRIPTION TERMINATION FACTOR 2-RELATED"/>
    <property type="match status" value="1"/>
</dbReference>
<dbReference type="GO" id="GO:0005634">
    <property type="term" value="C:nucleus"/>
    <property type="evidence" value="ECO:0007669"/>
    <property type="project" value="TreeGrafter"/>
</dbReference>
<dbReference type="InterPro" id="IPR050628">
    <property type="entry name" value="SNF2_RAD54_helicase_TF"/>
</dbReference>
<feature type="domain" description="Helicase ATP-binding" evidence="4">
    <location>
        <begin position="1"/>
        <end position="131"/>
    </location>
</feature>
<dbReference type="Gene3D" id="3.40.50.10810">
    <property type="entry name" value="Tandem AAA-ATPase domain"/>
    <property type="match status" value="1"/>
</dbReference>
<dbReference type="InterPro" id="IPR000330">
    <property type="entry name" value="SNF2_N"/>
</dbReference>